<dbReference type="EMBL" id="CAVLEF010000278">
    <property type="protein sequence ID" value="CAK1554490.1"/>
    <property type="molecule type" value="Genomic_DNA"/>
</dbReference>
<comment type="caution">
    <text evidence="1">The sequence shown here is derived from an EMBL/GenBank/DDBJ whole genome shotgun (WGS) entry which is preliminary data.</text>
</comment>
<accession>A0AAV1K297</accession>
<reference evidence="1 2" key="1">
    <citation type="submission" date="2023-11" db="EMBL/GenBank/DDBJ databases">
        <authorList>
            <person name="Okamura Y."/>
        </authorList>
    </citation>
    <scope>NUCLEOTIDE SEQUENCE [LARGE SCALE GENOMIC DNA]</scope>
</reference>
<dbReference type="Proteomes" id="UP001497472">
    <property type="component" value="Unassembled WGS sequence"/>
</dbReference>
<keyword evidence="2" id="KW-1185">Reference proteome</keyword>
<protein>
    <submittedName>
        <fullName evidence="1">Uncharacterized protein</fullName>
    </submittedName>
</protein>
<name>A0AAV1K297_9NEOP</name>
<organism evidence="1 2">
    <name type="scientific">Leptosia nina</name>
    <dbReference type="NCBI Taxonomy" id="320188"/>
    <lineage>
        <taxon>Eukaryota</taxon>
        <taxon>Metazoa</taxon>
        <taxon>Ecdysozoa</taxon>
        <taxon>Arthropoda</taxon>
        <taxon>Hexapoda</taxon>
        <taxon>Insecta</taxon>
        <taxon>Pterygota</taxon>
        <taxon>Neoptera</taxon>
        <taxon>Endopterygota</taxon>
        <taxon>Lepidoptera</taxon>
        <taxon>Glossata</taxon>
        <taxon>Ditrysia</taxon>
        <taxon>Papilionoidea</taxon>
        <taxon>Pieridae</taxon>
        <taxon>Pierinae</taxon>
        <taxon>Leptosia</taxon>
    </lineage>
</organism>
<dbReference type="AlphaFoldDB" id="A0AAV1K297"/>
<evidence type="ECO:0000313" key="2">
    <source>
        <dbReference type="Proteomes" id="UP001497472"/>
    </source>
</evidence>
<proteinExistence type="predicted"/>
<sequence>MADASRKVDLALSTPGLHCTMDATRSIMLVIRHRLAYIGRPSSRRPEGCMFTWRGQDSFARYFRDFVASRCRVSKYVAWVAAADLAFASRRVTPLPAPWGFAPSCLAARAFGALAPLRKVGVT</sequence>
<evidence type="ECO:0000313" key="1">
    <source>
        <dbReference type="EMBL" id="CAK1554490.1"/>
    </source>
</evidence>
<gene>
    <name evidence="1" type="ORF">LNINA_LOCUS13403</name>
</gene>